<keyword evidence="10" id="KW-1185">Reference proteome</keyword>
<dbReference type="PANTHER" id="PTHR32092">
    <property type="entry name" value="6-PHOSPHO-BETA-GLUCOSIDASE-RELATED"/>
    <property type="match status" value="1"/>
</dbReference>
<dbReference type="InterPro" id="IPR036291">
    <property type="entry name" value="NAD(P)-bd_dom_sf"/>
</dbReference>
<dbReference type="InterPro" id="IPR001088">
    <property type="entry name" value="Glyco_hydro_4"/>
</dbReference>
<name>A0ABT6C9U5_9MICO</name>
<keyword evidence="4 7" id="KW-0520">NAD</keyword>
<evidence type="ECO:0000256" key="4">
    <source>
        <dbReference type="ARBA" id="ARBA00023027"/>
    </source>
</evidence>
<dbReference type="Gene3D" id="3.90.110.10">
    <property type="entry name" value="Lactate dehydrogenase/glycoside hydrolase, family 4, C-terminal"/>
    <property type="match status" value="1"/>
</dbReference>
<accession>A0ABT6C9U5</accession>
<comment type="similarity">
    <text evidence="1 7">Belongs to the glycosyl hydrolase 4 family.</text>
</comment>
<comment type="cofactor">
    <cofactor evidence="7">
        <name>NAD(+)</name>
        <dbReference type="ChEBI" id="CHEBI:57540"/>
    </cofactor>
    <text evidence="7">Binds 1 NAD(+) per subunit.</text>
</comment>
<feature type="domain" description="Glycosyl hydrolase family 4 C-terminal" evidence="8">
    <location>
        <begin position="187"/>
        <end position="416"/>
    </location>
</feature>
<reference evidence="9 10" key="1">
    <citation type="submission" date="2023-03" db="EMBL/GenBank/DDBJ databases">
        <title>YIM 133296 draft genome.</title>
        <authorList>
            <person name="Xiong L."/>
        </authorList>
    </citation>
    <scope>NUCLEOTIDE SEQUENCE [LARGE SCALE GENOMIC DNA]</scope>
    <source>
        <strain evidence="9 10">YIM 133296</strain>
    </source>
</reference>
<dbReference type="InterPro" id="IPR015955">
    <property type="entry name" value="Lactate_DH/Glyco_Ohase_4_C"/>
</dbReference>
<keyword evidence="6 7" id="KW-0326">Glycosidase</keyword>
<evidence type="ECO:0000256" key="1">
    <source>
        <dbReference type="ARBA" id="ARBA00010141"/>
    </source>
</evidence>
<evidence type="ECO:0000256" key="5">
    <source>
        <dbReference type="ARBA" id="ARBA00023211"/>
    </source>
</evidence>
<evidence type="ECO:0000313" key="10">
    <source>
        <dbReference type="Proteomes" id="UP001528912"/>
    </source>
</evidence>
<dbReference type="PANTHER" id="PTHR32092:SF5">
    <property type="entry name" value="6-PHOSPHO-BETA-GLUCOSIDASE"/>
    <property type="match status" value="1"/>
</dbReference>
<dbReference type="Proteomes" id="UP001528912">
    <property type="component" value="Unassembled WGS sequence"/>
</dbReference>
<dbReference type="Gene3D" id="3.40.50.720">
    <property type="entry name" value="NAD(P)-binding Rossmann-like Domain"/>
    <property type="match status" value="1"/>
</dbReference>
<evidence type="ECO:0000256" key="6">
    <source>
        <dbReference type="ARBA" id="ARBA00023295"/>
    </source>
</evidence>
<keyword evidence="2" id="KW-0479">Metal-binding</keyword>
<dbReference type="Pfam" id="PF11975">
    <property type="entry name" value="Glyco_hydro_4C"/>
    <property type="match status" value="1"/>
</dbReference>
<dbReference type="EMBL" id="JAROAV010000038">
    <property type="protein sequence ID" value="MDF8265643.1"/>
    <property type="molecule type" value="Genomic_DNA"/>
</dbReference>
<dbReference type="InterPro" id="IPR022616">
    <property type="entry name" value="Glyco_hydro_4_C"/>
</dbReference>
<proteinExistence type="inferred from homology"/>
<dbReference type="SUPFAM" id="SSF51735">
    <property type="entry name" value="NAD(P)-binding Rossmann-fold domains"/>
    <property type="match status" value="1"/>
</dbReference>
<dbReference type="Pfam" id="PF02056">
    <property type="entry name" value="Glyco_hydro_4"/>
    <property type="match status" value="1"/>
</dbReference>
<sequence>MKLCIIGGGSFRTPELYRRLQESPLSGIVTEVVLHDPDVKRLLVTDLVLSQLRVSANGPAVRTTTSLEDAVVGSSLIVVTMRVGDLDGRTADERIALDAGLLGHESIGAGGIASALRTVPVAVQVAATIEALAPNAWVANLTNPVGIVTEAMQSVLGDRVIGVCNAPSELGRRAARALGIRTNEFEYVGLNHLGWLRTLPLGRTDVLPALLADSSRLGRTVEGRTFGVDFLQDLGMIPNAQLFPFYFARESVAALRGAIETRGEWMQYQQQRFYQRVYDNPRHALRQWELVRNEIDTSYAREADKDGRVVPMGETAIGYADVTVALLSALVTGSPARVVLDVRNAGTLPWLPDDAVVEVPCTVDGRGPRTVRVAPLTGHAAGMVHQVKAVEQLTIRAAREGSERLARQALALHPLVDSVSVARRLLDAYRARIPSLNAVFA</sequence>
<dbReference type="SUPFAM" id="SSF56327">
    <property type="entry name" value="LDH C-terminal domain-like"/>
    <property type="match status" value="1"/>
</dbReference>
<evidence type="ECO:0000256" key="7">
    <source>
        <dbReference type="RuleBase" id="RU361152"/>
    </source>
</evidence>
<protein>
    <submittedName>
        <fullName evidence="9">6-phospho-beta-glucosidase</fullName>
    </submittedName>
</protein>
<gene>
    <name evidence="9" type="ORF">P4R38_15465</name>
</gene>
<dbReference type="PRINTS" id="PR00732">
    <property type="entry name" value="GLHYDRLASE4"/>
</dbReference>
<evidence type="ECO:0000256" key="3">
    <source>
        <dbReference type="ARBA" id="ARBA00022801"/>
    </source>
</evidence>
<evidence type="ECO:0000256" key="2">
    <source>
        <dbReference type="ARBA" id="ARBA00022723"/>
    </source>
</evidence>
<organism evidence="9 10">
    <name type="scientific">Luteipulveratus flavus</name>
    <dbReference type="NCBI Taxonomy" id="3031728"/>
    <lineage>
        <taxon>Bacteria</taxon>
        <taxon>Bacillati</taxon>
        <taxon>Actinomycetota</taxon>
        <taxon>Actinomycetes</taxon>
        <taxon>Micrococcales</taxon>
        <taxon>Dermacoccaceae</taxon>
        <taxon>Luteipulveratus</taxon>
    </lineage>
</organism>
<keyword evidence="5" id="KW-0464">Manganese</keyword>
<evidence type="ECO:0000313" key="9">
    <source>
        <dbReference type="EMBL" id="MDF8265643.1"/>
    </source>
</evidence>
<dbReference type="RefSeq" id="WP_277192954.1">
    <property type="nucleotide sequence ID" value="NZ_JAROAV010000038.1"/>
</dbReference>
<keyword evidence="3 7" id="KW-0378">Hydrolase</keyword>
<comment type="caution">
    <text evidence="9">The sequence shown here is derived from an EMBL/GenBank/DDBJ whole genome shotgun (WGS) entry which is preliminary data.</text>
</comment>
<evidence type="ECO:0000259" key="8">
    <source>
        <dbReference type="Pfam" id="PF11975"/>
    </source>
</evidence>